<name>A0AAV0TW20_9STRA</name>
<gene>
    <name evidence="2" type="ORF">PFR002_LOCUS5521</name>
</gene>
<evidence type="ECO:0000313" key="3">
    <source>
        <dbReference type="Proteomes" id="UP001159659"/>
    </source>
</evidence>
<sequence length="121" mass="12640">MGCCLSREDDRFNSGSEALLPKSRNGSKRVENSVDVDLAKKEGANGSYKSPSAVVAAGDSTSKVSIKPQLPKKAVESVDLLGLNDKESTPLAAPAMAPSILKPTSTVETMPTPSRPTQLPS</sequence>
<feature type="compositionally biased region" description="Polar residues" evidence="1">
    <location>
        <begin position="102"/>
        <end position="121"/>
    </location>
</feature>
<feature type="compositionally biased region" description="Basic and acidic residues" evidence="1">
    <location>
        <begin position="1"/>
        <end position="12"/>
    </location>
</feature>
<proteinExistence type="predicted"/>
<comment type="caution">
    <text evidence="2">The sequence shown here is derived from an EMBL/GenBank/DDBJ whole genome shotgun (WGS) entry which is preliminary data.</text>
</comment>
<feature type="region of interest" description="Disordered" evidence="1">
    <location>
        <begin position="1"/>
        <end position="32"/>
    </location>
</feature>
<dbReference type="Proteomes" id="UP001159659">
    <property type="component" value="Unassembled WGS sequence"/>
</dbReference>
<dbReference type="AlphaFoldDB" id="A0AAV0TW20"/>
<reference evidence="2" key="1">
    <citation type="submission" date="2022-12" db="EMBL/GenBank/DDBJ databases">
        <authorList>
            <person name="Webb A."/>
        </authorList>
    </citation>
    <scope>NUCLEOTIDE SEQUENCE</scope>
    <source>
        <strain evidence="2">Pf2</strain>
    </source>
</reference>
<evidence type="ECO:0000256" key="1">
    <source>
        <dbReference type="SAM" id="MobiDB-lite"/>
    </source>
</evidence>
<organism evidence="2 3">
    <name type="scientific">Peronospora farinosa</name>
    <dbReference type="NCBI Taxonomy" id="134698"/>
    <lineage>
        <taxon>Eukaryota</taxon>
        <taxon>Sar</taxon>
        <taxon>Stramenopiles</taxon>
        <taxon>Oomycota</taxon>
        <taxon>Peronosporomycetes</taxon>
        <taxon>Peronosporales</taxon>
        <taxon>Peronosporaceae</taxon>
        <taxon>Peronospora</taxon>
    </lineage>
</organism>
<feature type="region of interest" description="Disordered" evidence="1">
    <location>
        <begin position="89"/>
        <end position="121"/>
    </location>
</feature>
<evidence type="ECO:0000313" key="2">
    <source>
        <dbReference type="EMBL" id="CAI5727193.1"/>
    </source>
</evidence>
<accession>A0AAV0TW20</accession>
<protein>
    <submittedName>
        <fullName evidence="2">Uncharacterized protein</fullName>
    </submittedName>
</protein>
<dbReference type="EMBL" id="CANTFK010000785">
    <property type="protein sequence ID" value="CAI5727193.1"/>
    <property type="molecule type" value="Genomic_DNA"/>
</dbReference>